<feature type="domain" description="Major facilitator superfamily (MFS) profile" evidence="9">
    <location>
        <begin position="34"/>
        <end position="473"/>
    </location>
</feature>
<name>A0A4S9LHB3_AURPU</name>
<evidence type="ECO:0000256" key="2">
    <source>
        <dbReference type="ARBA" id="ARBA00010992"/>
    </source>
</evidence>
<evidence type="ECO:0000313" key="11">
    <source>
        <dbReference type="Proteomes" id="UP000306584"/>
    </source>
</evidence>
<dbReference type="Pfam" id="PF00083">
    <property type="entry name" value="Sugar_tr"/>
    <property type="match status" value="1"/>
</dbReference>
<feature type="transmembrane region" description="Helical" evidence="8">
    <location>
        <begin position="72"/>
        <end position="92"/>
    </location>
</feature>
<dbReference type="Gene3D" id="1.20.1250.20">
    <property type="entry name" value="MFS general substrate transporter like domains"/>
    <property type="match status" value="1"/>
</dbReference>
<evidence type="ECO:0000256" key="8">
    <source>
        <dbReference type="SAM" id="Phobius"/>
    </source>
</evidence>
<dbReference type="GO" id="GO:0016020">
    <property type="term" value="C:membrane"/>
    <property type="evidence" value="ECO:0007669"/>
    <property type="project" value="UniProtKB-SubCell"/>
</dbReference>
<evidence type="ECO:0000259" key="9">
    <source>
        <dbReference type="PROSITE" id="PS50850"/>
    </source>
</evidence>
<dbReference type="InterPro" id="IPR020846">
    <property type="entry name" value="MFS_dom"/>
</dbReference>
<feature type="transmembrane region" description="Helical" evidence="8">
    <location>
        <begin position="33"/>
        <end position="52"/>
    </location>
</feature>
<protein>
    <submittedName>
        <fullName evidence="10">MFS sugar transporter-like protein</fullName>
    </submittedName>
</protein>
<proteinExistence type="inferred from homology"/>
<dbReference type="EMBL" id="QZBD01000113">
    <property type="protein sequence ID" value="THY28649.1"/>
    <property type="molecule type" value="Genomic_DNA"/>
</dbReference>
<dbReference type="Proteomes" id="UP000306584">
    <property type="component" value="Unassembled WGS sequence"/>
</dbReference>
<keyword evidence="3 7" id="KW-0813">Transport</keyword>
<feature type="transmembrane region" description="Helical" evidence="8">
    <location>
        <begin position="350"/>
        <end position="374"/>
    </location>
</feature>
<dbReference type="PROSITE" id="PS00216">
    <property type="entry name" value="SUGAR_TRANSPORT_1"/>
    <property type="match status" value="2"/>
</dbReference>
<dbReference type="PANTHER" id="PTHR48022">
    <property type="entry name" value="PLASTIDIC GLUCOSE TRANSPORTER 4"/>
    <property type="match status" value="1"/>
</dbReference>
<keyword evidence="4 8" id="KW-0812">Transmembrane</keyword>
<evidence type="ECO:0000256" key="5">
    <source>
        <dbReference type="ARBA" id="ARBA00022989"/>
    </source>
</evidence>
<evidence type="ECO:0000313" key="10">
    <source>
        <dbReference type="EMBL" id="THY28649.1"/>
    </source>
</evidence>
<dbReference type="PROSITE" id="PS50850">
    <property type="entry name" value="MFS"/>
    <property type="match status" value="1"/>
</dbReference>
<dbReference type="PANTHER" id="PTHR48022:SF3">
    <property type="entry name" value="HEXOSE TRANSPORTER PROTEIN (AFU_ORTHOLOGUE AFUA_8G04480)-RELATED"/>
    <property type="match status" value="1"/>
</dbReference>
<dbReference type="GO" id="GO:0005351">
    <property type="term" value="F:carbohydrate:proton symporter activity"/>
    <property type="evidence" value="ECO:0007669"/>
    <property type="project" value="TreeGrafter"/>
</dbReference>
<comment type="similarity">
    <text evidence="2 7">Belongs to the major facilitator superfamily. Sugar transporter (TC 2.A.1.1) family.</text>
</comment>
<comment type="caution">
    <text evidence="10">The sequence shown here is derived from an EMBL/GenBank/DDBJ whole genome shotgun (WGS) entry which is preliminary data.</text>
</comment>
<reference evidence="10 11" key="1">
    <citation type="submission" date="2018-10" db="EMBL/GenBank/DDBJ databases">
        <title>Fifty Aureobasidium pullulans genomes reveal a recombining polyextremotolerant generalist.</title>
        <authorList>
            <person name="Gostincar C."/>
            <person name="Turk M."/>
            <person name="Zajc J."/>
            <person name="Gunde-Cimerman N."/>
        </authorList>
    </citation>
    <scope>NUCLEOTIDE SEQUENCE [LARGE SCALE GENOMIC DNA]</scope>
    <source>
        <strain evidence="10 11">EXF-6604</strain>
    </source>
</reference>
<evidence type="ECO:0000256" key="3">
    <source>
        <dbReference type="ARBA" id="ARBA00022448"/>
    </source>
</evidence>
<feature type="transmembrane region" description="Helical" evidence="8">
    <location>
        <begin position="285"/>
        <end position="306"/>
    </location>
</feature>
<evidence type="ECO:0000256" key="4">
    <source>
        <dbReference type="ARBA" id="ARBA00022692"/>
    </source>
</evidence>
<dbReference type="FunFam" id="1.20.1250.20:FF:000117">
    <property type="entry name" value="MFS hexose transporter"/>
    <property type="match status" value="1"/>
</dbReference>
<dbReference type="InterPro" id="IPR005828">
    <property type="entry name" value="MFS_sugar_transport-like"/>
</dbReference>
<evidence type="ECO:0000256" key="7">
    <source>
        <dbReference type="RuleBase" id="RU003346"/>
    </source>
</evidence>
<organism evidence="10 11">
    <name type="scientific">Aureobasidium pullulans</name>
    <name type="common">Black yeast</name>
    <name type="synonym">Pullularia pullulans</name>
    <dbReference type="NCBI Taxonomy" id="5580"/>
    <lineage>
        <taxon>Eukaryota</taxon>
        <taxon>Fungi</taxon>
        <taxon>Dikarya</taxon>
        <taxon>Ascomycota</taxon>
        <taxon>Pezizomycotina</taxon>
        <taxon>Dothideomycetes</taxon>
        <taxon>Dothideomycetidae</taxon>
        <taxon>Dothideales</taxon>
        <taxon>Saccotheciaceae</taxon>
        <taxon>Aureobasidium</taxon>
    </lineage>
</organism>
<dbReference type="InterPro" id="IPR003663">
    <property type="entry name" value="Sugar/inositol_transpt"/>
</dbReference>
<feature type="transmembrane region" description="Helical" evidence="8">
    <location>
        <begin position="421"/>
        <end position="442"/>
    </location>
</feature>
<feature type="transmembrane region" description="Helical" evidence="8">
    <location>
        <begin position="194"/>
        <end position="215"/>
    </location>
</feature>
<feature type="transmembrane region" description="Helical" evidence="8">
    <location>
        <begin position="326"/>
        <end position="343"/>
    </location>
</feature>
<feature type="transmembrane region" description="Helical" evidence="8">
    <location>
        <begin position="448"/>
        <end position="469"/>
    </location>
</feature>
<keyword evidence="10" id="KW-0762">Sugar transport</keyword>
<keyword evidence="6 8" id="KW-0472">Membrane</keyword>
<dbReference type="NCBIfam" id="TIGR00879">
    <property type="entry name" value="SP"/>
    <property type="match status" value="1"/>
</dbReference>
<feature type="transmembrane region" description="Helical" evidence="8">
    <location>
        <begin position="164"/>
        <end position="182"/>
    </location>
</feature>
<dbReference type="InterPro" id="IPR036259">
    <property type="entry name" value="MFS_trans_sf"/>
</dbReference>
<accession>A0A4S9LHB3</accession>
<dbReference type="InterPro" id="IPR005829">
    <property type="entry name" value="Sugar_transporter_CS"/>
</dbReference>
<dbReference type="AlphaFoldDB" id="A0A4S9LHB3"/>
<feature type="transmembrane region" description="Helical" evidence="8">
    <location>
        <begin position="104"/>
        <end position="126"/>
    </location>
</feature>
<keyword evidence="5 8" id="KW-1133">Transmembrane helix</keyword>
<dbReference type="InterPro" id="IPR050360">
    <property type="entry name" value="MFS_Sugar_Transporters"/>
</dbReference>
<evidence type="ECO:0000256" key="1">
    <source>
        <dbReference type="ARBA" id="ARBA00004141"/>
    </source>
</evidence>
<feature type="transmembrane region" description="Helical" evidence="8">
    <location>
        <begin position="132"/>
        <end position="152"/>
    </location>
</feature>
<evidence type="ECO:0000256" key="6">
    <source>
        <dbReference type="ARBA" id="ARBA00023136"/>
    </source>
</evidence>
<gene>
    <name evidence="10" type="ORF">D6D01_03823</name>
</gene>
<dbReference type="SUPFAM" id="SSF103473">
    <property type="entry name" value="MFS general substrate transporter"/>
    <property type="match status" value="1"/>
</dbReference>
<feature type="transmembrane region" description="Helical" evidence="8">
    <location>
        <begin position="380"/>
        <end position="400"/>
    </location>
</feature>
<sequence>MRSQDIVGEALGAVLPQHDKVWFTIPHLLRLNLILLIPLLSSAVAGYDGSLMNGLQALPDWKNRFGNPTGHILGAVNAAQSAGSILALPFVGACSDRFGRKPTLLVGAIIIVVASIIQCLSVNYGMFVFSRVVVGVGSIMVVQPSPMLISEVCYPTHRGKYTSLYWTMYYLGAIVAAWSTYGTQKNLVGSQWSWRAPSIVQAAFPLIQIAFWWFLPESPRWLISKGRDDEATQILAKYHTGGDVSHPLVQFEREEIINAIALEKAAQKSSWASLYQTPGNRKRMALTLAIGFFSQWNGASVVSYYLTLILDTVGVTDPDTQTLINGLLQLFNFAAAIAASFLVDRLGRRALFNWSGLGMLASFIVVTACSATFANTGNSSTGIAVIAFIFIFFFHYDIAYTPLVISYPTEILPFNIRSKGLSIELAVIYTSLVVLSFVNPIALEAASWRYYIMFLVILAVSCITAWFSFPETKGYSLEEIAEIFDGQSPLPDQFELESGKDKGVAVHVDENVN</sequence>
<comment type="subcellular location">
    <subcellularLocation>
        <location evidence="1">Membrane</location>
        <topology evidence="1">Multi-pass membrane protein</topology>
    </subcellularLocation>
</comment>